<evidence type="ECO:0000313" key="2">
    <source>
        <dbReference type="Proteomes" id="UP001216801"/>
    </source>
</evidence>
<dbReference type="AlphaFoldDB" id="A0AAJ1K8Z4"/>
<organism evidence="1 2">
    <name type="scientific">Bacillus paranthracis</name>
    <dbReference type="NCBI Taxonomy" id="2026186"/>
    <lineage>
        <taxon>Bacteria</taxon>
        <taxon>Bacillati</taxon>
        <taxon>Bacillota</taxon>
        <taxon>Bacilli</taxon>
        <taxon>Bacillales</taxon>
        <taxon>Bacillaceae</taxon>
        <taxon>Bacillus</taxon>
        <taxon>Bacillus cereus group</taxon>
    </lineage>
</organism>
<dbReference type="RefSeq" id="WP_277617137.1">
    <property type="nucleotide sequence ID" value="NZ_JARPRP010000031.1"/>
</dbReference>
<reference evidence="1" key="1">
    <citation type="submission" date="2023-03" db="EMBL/GenBank/DDBJ databases">
        <title>Genetic diversity of Bacillus cereus sensu lato isolates from Slovenia.</title>
        <authorList>
            <person name="Abdelli M."/>
        </authorList>
    </citation>
    <scope>NUCLEOTIDE SEQUENCE</scope>
    <source>
        <strain evidence="1">SIBC39</strain>
    </source>
</reference>
<dbReference type="Proteomes" id="UP001216801">
    <property type="component" value="Unassembled WGS sequence"/>
</dbReference>
<proteinExistence type="predicted"/>
<accession>A0AAJ1K8Z4</accession>
<name>A0AAJ1K8Z4_9BACI</name>
<evidence type="ECO:0000313" key="1">
    <source>
        <dbReference type="EMBL" id="MDG0955898.1"/>
    </source>
</evidence>
<comment type="caution">
    <text evidence="1">The sequence shown here is derived from an EMBL/GenBank/DDBJ whole genome shotgun (WGS) entry which is preliminary data.</text>
</comment>
<dbReference type="EMBL" id="JARPRR010000030">
    <property type="protein sequence ID" value="MDG0955898.1"/>
    <property type="molecule type" value="Genomic_DNA"/>
</dbReference>
<sequence>MRYARGKQLALYVCNGSNGSYKHFKEMRGAMGNLKITENVTLSPYSEWLDPTFRWHRKDEMFNQCIEFGGDDYSYGVRVTVKTYR</sequence>
<gene>
    <name evidence="1" type="ORF">P6U19_25385</name>
</gene>
<protein>
    <submittedName>
        <fullName evidence="1">Uncharacterized protein</fullName>
    </submittedName>
</protein>